<evidence type="ECO:0000259" key="8">
    <source>
        <dbReference type="PROSITE" id="PS51194"/>
    </source>
</evidence>
<dbReference type="InterPro" id="IPR057342">
    <property type="entry name" value="DEXDc_RapA"/>
</dbReference>
<feature type="domain" description="Helicase ATP-binding" evidence="7">
    <location>
        <begin position="210"/>
        <end position="392"/>
    </location>
</feature>
<feature type="coiled-coil region" evidence="5">
    <location>
        <begin position="1109"/>
        <end position="1169"/>
    </location>
</feature>
<feature type="region of interest" description="Disordered" evidence="6">
    <location>
        <begin position="520"/>
        <end position="606"/>
    </location>
</feature>
<accession>A0A4P2Q242</accession>
<evidence type="ECO:0008006" key="11">
    <source>
        <dbReference type="Google" id="ProtNLM"/>
    </source>
</evidence>
<keyword evidence="3" id="KW-0347">Helicase</keyword>
<evidence type="ECO:0000256" key="2">
    <source>
        <dbReference type="ARBA" id="ARBA00022801"/>
    </source>
</evidence>
<proteinExistence type="predicted"/>
<sequence length="1202" mass="133975">MIELARHVGVFVPQRGTKAELVAALARSEQIRTRSLVGWMGRDELRAACQALGVNASSRARHELAERLLQALGDRKSAPPTGLFGAPSAQRLTPVKGDIALVRQRQYLVEDVVPPGAPNEATRVDLVCLDDDAQGVRLSVLWEIELGAKVLQPEAEGLGTVASLDPPRRFAAYFHALTWSSVTATRADLFQAPFRAGIKLLDHQLTPLKKALELPRANLFIADDVGLGKTIEAGLVMQELALRQRVDFVLVVCPAALCLQWRGEMEKRFGQRFEIMGRELVARRRRERGFGVNTWSTHNRFIVSYQTLRRPDYREPLLAHLGPRMKKSLLVLDEAHTAAPASASLYAVDSHLTSMIRDELGPRFENRLFLSATPHNGHSNSFSALMAMLDPQRFTRGVPIQAGSRALSAVMVRRLKRDLQALGKSDFPVRSVVRIALEREGDGFRARYFEAEPGKAERRAAEVALGPVGAPELELSRLLAEYTEVMKPGRGRGRLVFINLQKRLLSSVEAFHRTLSAHAARVGSGAVSADPRASQERTAAEGAQLDLRIDARGSGSPSGALRPEPPIARRPPEEDEDAYGVDDEQRDVEDAAEVASASTALAPPDGRARELLQRMLDLSRQHRHRPDAKVVALLHWLRAELCPGVSVPGGERASGAWNDRRVILFTEYGDTMRYLQKALGAAVEDTDRGDERIAVFHGGMGDEAREELQRAFNGDPAEDPVRILIATDAAREGLNLQNHCADLFHVDVPWNPARMEQRNGRIDRTLQPAREVRCHYFVYPERAEDAVLEKLVGKVERIQRELGSLGEVVMANIERALSRGIDRSTADALDEAERLPELAETTRWELESQRADAATLRRDIDEARRILGRSRKVMDFREELLRDAIDVGLDLAGAGPLVPLDEKIEGQQAFALPPLPASWDRTLDSLRRPRRRDEPEWAWRKLPPQPVVFKALDRMGEDRVHLHLEHPFVQRILARFLAQGFGAQDLSRVTVVPDDRSGEPRVIAFGRLSLFGPGAARLHDELVAVAAPFRESGEGDHLKPTGTDEDRQAVAHLEELLTRVDRLPPVPEPLRRRLAKTAAADFGVLWRHVQDEADGRAHEAAQLLAARGAEEAEDLRQILRAQRAAIEDQLNVQLGLFDHLEGDTMKAQREQLESERQDMRKRLARIEDEIRNEPAELEALYAVSLKRLSPVGLVYLWPTTSF</sequence>
<dbReference type="Gene3D" id="3.40.50.10810">
    <property type="entry name" value="Tandem AAA-ATPase domain"/>
    <property type="match status" value="1"/>
</dbReference>
<organism evidence="9 10">
    <name type="scientific">Sorangium cellulosum</name>
    <name type="common">Polyangium cellulosum</name>
    <dbReference type="NCBI Taxonomy" id="56"/>
    <lineage>
        <taxon>Bacteria</taxon>
        <taxon>Pseudomonadati</taxon>
        <taxon>Myxococcota</taxon>
        <taxon>Polyangia</taxon>
        <taxon>Polyangiales</taxon>
        <taxon>Polyangiaceae</taxon>
        <taxon>Sorangium</taxon>
    </lineage>
</organism>
<dbReference type="SMART" id="SM00487">
    <property type="entry name" value="DEXDc"/>
    <property type="match status" value="1"/>
</dbReference>
<dbReference type="GO" id="GO:0016787">
    <property type="term" value="F:hydrolase activity"/>
    <property type="evidence" value="ECO:0007669"/>
    <property type="project" value="UniProtKB-KW"/>
</dbReference>
<evidence type="ECO:0000256" key="4">
    <source>
        <dbReference type="ARBA" id="ARBA00022840"/>
    </source>
</evidence>
<feature type="compositionally biased region" description="Low complexity" evidence="6">
    <location>
        <begin position="593"/>
        <end position="602"/>
    </location>
</feature>
<evidence type="ECO:0000256" key="1">
    <source>
        <dbReference type="ARBA" id="ARBA00022741"/>
    </source>
</evidence>
<dbReference type="SUPFAM" id="SSF52540">
    <property type="entry name" value="P-loop containing nucleoside triphosphate hydrolases"/>
    <property type="match status" value="2"/>
</dbReference>
<dbReference type="InterPro" id="IPR038718">
    <property type="entry name" value="SNF2-like_sf"/>
</dbReference>
<dbReference type="AlphaFoldDB" id="A0A4P2Q242"/>
<dbReference type="CDD" id="cd18011">
    <property type="entry name" value="DEXDc_RapA"/>
    <property type="match status" value="1"/>
</dbReference>
<keyword evidence="2" id="KW-0378">Hydrolase</keyword>
<evidence type="ECO:0000256" key="3">
    <source>
        <dbReference type="ARBA" id="ARBA00022806"/>
    </source>
</evidence>
<feature type="domain" description="Helicase C-terminal" evidence="8">
    <location>
        <begin position="629"/>
        <end position="814"/>
    </location>
</feature>
<dbReference type="RefSeq" id="WP_242516340.1">
    <property type="nucleotide sequence ID" value="NZ_CP012670.1"/>
</dbReference>
<dbReference type="Gene3D" id="3.40.50.300">
    <property type="entry name" value="P-loop containing nucleotide triphosphate hydrolases"/>
    <property type="match status" value="1"/>
</dbReference>
<dbReference type="InterPro" id="IPR014001">
    <property type="entry name" value="Helicase_ATP-bd"/>
</dbReference>
<dbReference type="InterPro" id="IPR049730">
    <property type="entry name" value="SNF2/RAD54-like_C"/>
</dbReference>
<dbReference type="PANTHER" id="PTHR45766">
    <property type="entry name" value="DNA ANNEALING HELICASE AND ENDONUCLEASE ZRANB3 FAMILY MEMBER"/>
    <property type="match status" value="1"/>
</dbReference>
<dbReference type="GO" id="GO:0004386">
    <property type="term" value="F:helicase activity"/>
    <property type="evidence" value="ECO:0007669"/>
    <property type="project" value="UniProtKB-KW"/>
</dbReference>
<dbReference type="PROSITE" id="PS51194">
    <property type="entry name" value="HELICASE_CTER"/>
    <property type="match status" value="1"/>
</dbReference>
<keyword evidence="5" id="KW-0175">Coiled coil</keyword>
<dbReference type="Pfam" id="PF00176">
    <property type="entry name" value="SNF2-rel_dom"/>
    <property type="match status" value="1"/>
</dbReference>
<evidence type="ECO:0000313" key="9">
    <source>
        <dbReference type="EMBL" id="AUX23319.1"/>
    </source>
</evidence>
<dbReference type="InterPro" id="IPR000330">
    <property type="entry name" value="SNF2_N"/>
</dbReference>
<dbReference type="CDD" id="cd18793">
    <property type="entry name" value="SF2_C_SNF"/>
    <property type="match status" value="1"/>
</dbReference>
<dbReference type="NCBIfam" id="NF038317">
    <property type="entry name" value="DISARM_DrmD"/>
    <property type="match status" value="1"/>
</dbReference>
<feature type="compositionally biased region" description="Acidic residues" evidence="6">
    <location>
        <begin position="573"/>
        <end position="592"/>
    </location>
</feature>
<dbReference type="GO" id="GO:0005524">
    <property type="term" value="F:ATP binding"/>
    <property type="evidence" value="ECO:0007669"/>
    <property type="project" value="UniProtKB-KW"/>
</dbReference>
<gene>
    <name evidence="9" type="ORF">SOCEGT47_038420</name>
</gene>
<dbReference type="InterPro" id="IPR027417">
    <property type="entry name" value="P-loop_NTPase"/>
</dbReference>
<dbReference type="InterPro" id="IPR001650">
    <property type="entry name" value="Helicase_C-like"/>
</dbReference>
<evidence type="ECO:0000313" key="10">
    <source>
        <dbReference type="Proteomes" id="UP000295781"/>
    </source>
</evidence>
<name>A0A4P2Q242_SORCE</name>
<evidence type="ECO:0000259" key="7">
    <source>
        <dbReference type="PROSITE" id="PS51192"/>
    </source>
</evidence>
<reference evidence="9 10" key="1">
    <citation type="submission" date="2015-09" db="EMBL/GenBank/DDBJ databases">
        <title>Sorangium comparison.</title>
        <authorList>
            <person name="Zaburannyi N."/>
            <person name="Bunk B."/>
            <person name="Overmann J."/>
            <person name="Mueller R."/>
        </authorList>
    </citation>
    <scope>NUCLEOTIDE SEQUENCE [LARGE SCALE GENOMIC DNA]</scope>
    <source>
        <strain evidence="9 10">So ceGT47</strain>
    </source>
</reference>
<dbReference type="SMART" id="SM00490">
    <property type="entry name" value="HELICc"/>
    <property type="match status" value="1"/>
</dbReference>
<evidence type="ECO:0000256" key="6">
    <source>
        <dbReference type="SAM" id="MobiDB-lite"/>
    </source>
</evidence>
<dbReference type="EMBL" id="CP012670">
    <property type="protein sequence ID" value="AUX23319.1"/>
    <property type="molecule type" value="Genomic_DNA"/>
</dbReference>
<dbReference type="PANTHER" id="PTHR45766:SF6">
    <property type="entry name" value="SWI_SNF-RELATED MATRIX-ASSOCIATED ACTIN-DEPENDENT REGULATOR OF CHROMATIN SUBFAMILY A-LIKE PROTEIN 1"/>
    <property type="match status" value="1"/>
</dbReference>
<dbReference type="Proteomes" id="UP000295781">
    <property type="component" value="Chromosome"/>
</dbReference>
<dbReference type="Pfam" id="PF00271">
    <property type="entry name" value="Helicase_C"/>
    <property type="match status" value="1"/>
</dbReference>
<keyword evidence="4" id="KW-0067">ATP-binding</keyword>
<evidence type="ECO:0000256" key="5">
    <source>
        <dbReference type="SAM" id="Coils"/>
    </source>
</evidence>
<keyword evidence="1" id="KW-0547">Nucleotide-binding</keyword>
<protein>
    <recommendedName>
        <fullName evidence="11">Helicase</fullName>
    </recommendedName>
</protein>
<dbReference type="PROSITE" id="PS51192">
    <property type="entry name" value="HELICASE_ATP_BIND_1"/>
    <property type="match status" value="1"/>
</dbReference>